<evidence type="ECO:0000313" key="3">
    <source>
        <dbReference type="Proteomes" id="UP000295714"/>
    </source>
</evidence>
<dbReference type="Pfam" id="PF04101">
    <property type="entry name" value="Glyco_tran_28_C"/>
    <property type="match status" value="1"/>
</dbReference>
<sequence length="353" mass="40275">MKRVHDHKRILIAPLYWGLGHATRCIPIINALITHGFEPVIASDGGALELLRKEFPKLKSFELPSYNISYPKKGNSFKWKVLTSSPHILKTIKRENAIIKTLVETEHIDGIISDNRFGVRHPSVPSIYITHQLKVLSGKTTWLSSKWHQDIIKKFDECWVPDFGGDANLSGILGHIKKPTFSIKYIGALSRFKKEKRPETIDILAVLSGPEPQRTQFEEKLINLFKKGNKQITLVRGIVEDQQKITKIGEIVLYNFMTTDELQNTINSSKLLVSRSGYTTIMDLAKLQKKVVFIPTPGQYEQLYLAKMLSDKKIAPAFSQDSFSLSDLKWEANYSGFSNIEQHTDFKRLFSLF</sequence>
<gene>
    <name evidence="2" type="ORF">DFQ05_2356</name>
</gene>
<protein>
    <submittedName>
        <fullName evidence="2">Putative glycosyltransferase</fullName>
    </submittedName>
</protein>
<keyword evidence="2" id="KW-0808">Transferase</keyword>
<dbReference type="GO" id="GO:0016758">
    <property type="term" value="F:hexosyltransferase activity"/>
    <property type="evidence" value="ECO:0007669"/>
    <property type="project" value="InterPro"/>
</dbReference>
<dbReference type="SUPFAM" id="SSF53756">
    <property type="entry name" value="UDP-Glycosyltransferase/glycogen phosphorylase"/>
    <property type="match status" value="1"/>
</dbReference>
<reference evidence="2 3" key="1">
    <citation type="journal article" date="2015" name="Stand. Genomic Sci.">
        <title>Genomic Encyclopedia of Bacterial and Archaeal Type Strains, Phase III: the genomes of soil and plant-associated and newly described type strains.</title>
        <authorList>
            <person name="Whitman W.B."/>
            <person name="Woyke T."/>
            <person name="Klenk H.P."/>
            <person name="Zhou Y."/>
            <person name="Lilburn T.G."/>
            <person name="Beck B.J."/>
            <person name="De Vos P."/>
            <person name="Vandamme P."/>
            <person name="Eisen J.A."/>
            <person name="Garrity G."/>
            <person name="Hugenholtz P."/>
            <person name="Kyrpides N.C."/>
        </authorList>
    </citation>
    <scope>NUCLEOTIDE SEQUENCE [LARGE SCALE GENOMIC DNA]</scope>
    <source>
        <strain evidence="2 3">CECT 8445</strain>
    </source>
</reference>
<evidence type="ECO:0000259" key="1">
    <source>
        <dbReference type="Pfam" id="PF04101"/>
    </source>
</evidence>
<dbReference type="Gene3D" id="3.40.50.2000">
    <property type="entry name" value="Glycogen Phosphorylase B"/>
    <property type="match status" value="1"/>
</dbReference>
<dbReference type="AlphaFoldDB" id="A0A4R1KK75"/>
<keyword evidence="3" id="KW-1185">Reference proteome</keyword>
<feature type="domain" description="Glycosyl transferase family 28 C-terminal" evidence="1">
    <location>
        <begin position="225"/>
        <end position="328"/>
    </location>
</feature>
<evidence type="ECO:0000313" key="2">
    <source>
        <dbReference type="EMBL" id="TCK65142.1"/>
    </source>
</evidence>
<proteinExistence type="predicted"/>
<dbReference type="Proteomes" id="UP000295714">
    <property type="component" value="Unassembled WGS sequence"/>
</dbReference>
<dbReference type="OrthoDB" id="9803241at2"/>
<accession>A0A4R1KK75</accession>
<comment type="caution">
    <text evidence="2">The sequence shown here is derived from an EMBL/GenBank/DDBJ whole genome shotgun (WGS) entry which is preliminary data.</text>
</comment>
<dbReference type="RefSeq" id="WP_132705574.1">
    <property type="nucleotide sequence ID" value="NZ_SMGI01000004.1"/>
</dbReference>
<organism evidence="2 3">
    <name type="scientific">Winogradskyella wandonensis</name>
    <dbReference type="NCBI Taxonomy" id="1442586"/>
    <lineage>
        <taxon>Bacteria</taxon>
        <taxon>Pseudomonadati</taxon>
        <taxon>Bacteroidota</taxon>
        <taxon>Flavobacteriia</taxon>
        <taxon>Flavobacteriales</taxon>
        <taxon>Flavobacteriaceae</taxon>
        <taxon>Winogradskyella</taxon>
    </lineage>
</organism>
<dbReference type="InterPro" id="IPR007235">
    <property type="entry name" value="Glyco_trans_28_C"/>
</dbReference>
<dbReference type="EMBL" id="SMGI01000004">
    <property type="protein sequence ID" value="TCK65142.1"/>
    <property type="molecule type" value="Genomic_DNA"/>
</dbReference>
<name>A0A4R1KK75_9FLAO</name>